<dbReference type="SMART" id="SM00387">
    <property type="entry name" value="HATPase_c"/>
    <property type="match status" value="1"/>
</dbReference>
<evidence type="ECO:0000256" key="3">
    <source>
        <dbReference type="ARBA" id="ARBA00012438"/>
    </source>
</evidence>
<dbReference type="EMBL" id="BMIW01000086">
    <property type="protein sequence ID" value="GGG20761.1"/>
    <property type="molecule type" value="Genomic_DNA"/>
</dbReference>
<name>A0ABQ1W9R9_9BACL</name>
<sequence length="506" mass="57299">MKSKKVITVQRKLWAIVLAGLGTAILLYIGYQLSSILITVPRYNGIIIFLVQEYGSRMVMSIVGPILFIILYYLLTRRTNEKNKGITELKWVNTIRWKFLIIVLTSLGLTAILLYVGYQLSEFLITVPPFSSILIFIIQTYGSRMAMSIVGPFIFLTLYYILTRKIIKRLDNVNHSLQKIAEGNFNEVLPASSHDEIGRVANSTNELASQLRTKVDEISSGLGKVASGQLDHRLHLEDNPLSEWRKMADSINQMAEKLDHSIQEERNAEKTKNDLITGVSHDLRTPLTLILGFLGVIENDRYQDEVELRHYVNIAYEKSITLKKLVDELFEYTRINNGMPLHVEKLDMIAFLRQLAEEFVPSLEKAGMACRITTELESLIIEGDGDLLARGFDNLISNAIRYGHKGEYVDIQISRTEEKACVKVINYGEPIPQSDLQFIFERFYRGDRSRSSGGTGLGLAIVKSIMEVHGGSISATSDRTQTTFEACLPLHLNMTDCKMKCDTCWK</sequence>
<evidence type="ECO:0000259" key="15">
    <source>
        <dbReference type="PROSITE" id="PS50109"/>
    </source>
</evidence>
<feature type="transmembrane region" description="Helical" evidence="14">
    <location>
        <begin position="130"/>
        <end position="162"/>
    </location>
</feature>
<comment type="catalytic activity">
    <reaction evidence="1">
        <text>ATP + protein L-histidine = ADP + protein N-phospho-L-histidine.</text>
        <dbReference type="EC" id="2.7.13.3"/>
    </reaction>
</comment>
<keyword evidence="13 14" id="KW-0472">Membrane</keyword>
<evidence type="ECO:0000256" key="10">
    <source>
        <dbReference type="ARBA" id="ARBA00022840"/>
    </source>
</evidence>
<evidence type="ECO:0000256" key="13">
    <source>
        <dbReference type="ARBA" id="ARBA00023136"/>
    </source>
</evidence>
<keyword evidence="12" id="KW-0902">Two-component regulatory system</keyword>
<evidence type="ECO:0000256" key="11">
    <source>
        <dbReference type="ARBA" id="ARBA00022989"/>
    </source>
</evidence>
<keyword evidence="7 14" id="KW-0812">Transmembrane</keyword>
<evidence type="ECO:0000259" key="16">
    <source>
        <dbReference type="PROSITE" id="PS50885"/>
    </source>
</evidence>
<evidence type="ECO:0000256" key="4">
    <source>
        <dbReference type="ARBA" id="ARBA00022475"/>
    </source>
</evidence>
<dbReference type="SUPFAM" id="SSF47384">
    <property type="entry name" value="Homodimeric domain of signal transducing histidine kinase"/>
    <property type="match status" value="1"/>
</dbReference>
<proteinExistence type="predicted"/>
<evidence type="ECO:0000256" key="9">
    <source>
        <dbReference type="ARBA" id="ARBA00022777"/>
    </source>
</evidence>
<keyword evidence="9 17" id="KW-0418">Kinase</keyword>
<dbReference type="SMART" id="SM00304">
    <property type="entry name" value="HAMP"/>
    <property type="match status" value="2"/>
</dbReference>
<dbReference type="Pfam" id="PF00672">
    <property type="entry name" value="HAMP"/>
    <property type="match status" value="1"/>
</dbReference>
<dbReference type="InterPro" id="IPR036890">
    <property type="entry name" value="HATPase_C_sf"/>
</dbReference>
<dbReference type="InterPro" id="IPR036097">
    <property type="entry name" value="HisK_dim/P_sf"/>
</dbReference>
<evidence type="ECO:0000256" key="8">
    <source>
        <dbReference type="ARBA" id="ARBA00022741"/>
    </source>
</evidence>
<dbReference type="InterPro" id="IPR005467">
    <property type="entry name" value="His_kinase_dom"/>
</dbReference>
<evidence type="ECO:0000256" key="2">
    <source>
        <dbReference type="ARBA" id="ARBA00004651"/>
    </source>
</evidence>
<dbReference type="InterPro" id="IPR003594">
    <property type="entry name" value="HATPase_dom"/>
</dbReference>
<dbReference type="Gene3D" id="6.10.340.10">
    <property type="match status" value="1"/>
</dbReference>
<comment type="subcellular location">
    <subcellularLocation>
        <location evidence="2">Cell membrane</location>
        <topology evidence="2">Multi-pass membrane protein</topology>
    </subcellularLocation>
</comment>
<dbReference type="CDD" id="cd00075">
    <property type="entry name" value="HATPase"/>
    <property type="match status" value="1"/>
</dbReference>
<dbReference type="GO" id="GO:0016301">
    <property type="term" value="F:kinase activity"/>
    <property type="evidence" value="ECO:0007669"/>
    <property type="project" value="UniProtKB-KW"/>
</dbReference>
<keyword evidence="10" id="KW-0067">ATP-binding</keyword>
<reference evidence="18" key="1">
    <citation type="journal article" date="2019" name="Int. J. Syst. Evol. Microbiol.">
        <title>The Global Catalogue of Microorganisms (GCM) 10K type strain sequencing project: providing services to taxonomists for standard genome sequencing and annotation.</title>
        <authorList>
            <consortium name="The Broad Institute Genomics Platform"/>
            <consortium name="The Broad Institute Genome Sequencing Center for Infectious Disease"/>
            <person name="Wu L."/>
            <person name="Ma J."/>
        </authorList>
    </citation>
    <scope>NUCLEOTIDE SEQUENCE [LARGE SCALE GENOMIC DNA]</scope>
    <source>
        <strain evidence="18">CGMCC 1.15420</strain>
    </source>
</reference>
<dbReference type="InterPro" id="IPR004358">
    <property type="entry name" value="Sig_transdc_His_kin-like_C"/>
</dbReference>
<evidence type="ECO:0000256" key="1">
    <source>
        <dbReference type="ARBA" id="ARBA00000085"/>
    </source>
</evidence>
<organism evidence="17 18">
    <name type="scientific">Paenibacillus aceti</name>
    <dbReference type="NCBI Taxonomy" id="1820010"/>
    <lineage>
        <taxon>Bacteria</taxon>
        <taxon>Bacillati</taxon>
        <taxon>Bacillota</taxon>
        <taxon>Bacilli</taxon>
        <taxon>Bacillales</taxon>
        <taxon>Paenibacillaceae</taxon>
        <taxon>Paenibacillus</taxon>
    </lineage>
</organism>
<evidence type="ECO:0000313" key="17">
    <source>
        <dbReference type="EMBL" id="GGG20761.1"/>
    </source>
</evidence>
<evidence type="ECO:0000313" key="18">
    <source>
        <dbReference type="Proteomes" id="UP000608420"/>
    </source>
</evidence>
<dbReference type="PRINTS" id="PR00344">
    <property type="entry name" value="BCTRLSENSOR"/>
</dbReference>
<feature type="domain" description="Histidine kinase" evidence="15">
    <location>
        <begin position="278"/>
        <end position="492"/>
    </location>
</feature>
<gene>
    <name evidence="17" type="ORF">GCM10010913_48740</name>
</gene>
<keyword evidence="4" id="KW-1003">Cell membrane</keyword>
<dbReference type="CDD" id="cd06225">
    <property type="entry name" value="HAMP"/>
    <property type="match status" value="1"/>
</dbReference>
<feature type="transmembrane region" description="Helical" evidence="14">
    <location>
        <begin position="54"/>
        <end position="76"/>
    </location>
</feature>
<keyword evidence="5" id="KW-0597">Phosphoprotein</keyword>
<dbReference type="InterPro" id="IPR003661">
    <property type="entry name" value="HisK_dim/P_dom"/>
</dbReference>
<dbReference type="SUPFAM" id="SSF158472">
    <property type="entry name" value="HAMP domain-like"/>
    <property type="match status" value="1"/>
</dbReference>
<dbReference type="CDD" id="cd00082">
    <property type="entry name" value="HisKA"/>
    <property type="match status" value="1"/>
</dbReference>
<keyword evidence="11 14" id="KW-1133">Transmembrane helix</keyword>
<feature type="transmembrane region" description="Helical" evidence="14">
    <location>
        <begin position="97"/>
        <end position="118"/>
    </location>
</feature>
<dbReference type="Gene3D" id="1.10.287.130">
    <property type="match status" value="1"/>
</dbReference>
<dbReference type="Proteomes" id="UP000608420">
    <property type="component" value="Unassembled WGS sequence"/>
</dbReference>
<dbReference type="SMART" id="SM00388">
    <property type="entry name" value="HisKA"/>
    <property type="match status" value="1"/>
</dbReference>
<evidence type="ECO:0000256" key="14">
    <source>
        <dbReference type="SAM" id="Phobius"/>
    </source>
</evidence>
<evidence type="ECO:0000256" key="5">
    <source>
        <dbReference type="ARBA" id="ARBA00022553"/>
    </source>
</evidence>
<feature type="transmembrane region" description="Helical" evidence="14">
    <location>
        <begin position="12"/>
        <end position="34"/>
    </location>
</feature>
<dbReference type="SUPFAM" id="SSF55874">
    <property type="entry name" value="ATPase domain of HSP90 chaperone/DNA topoisomerase II/histidine kinase"/>
    <property type="match status" value="1"/>
</dbReference>
<comment type="caution">
    <text evidence="17">The sequence shown here is derived from an EMBL/GenBank/DDBJ whole genome shotgun (WGS) entry which is preliminary data.</text>
</comment>
<dbReference type="EC" id="2.7.13.3" evidence="3"/>
<keyword evidence="8" id="KW-0547">Nucleotide-binding</keyword>
<dbReference type="InterPro" id="IPR003660">
    <property type="entry name" value="HAMP_dom"/>
</dbReference>
<evidence type="ECO:0000256" key="12">
    <source>
        <dbReference type="ARBA" id="ARBA00023012"/>
    </source>
</evidence>
<dbReference type="InterPro" id="IPR050398">
    <property type="entry name" value="HssS/ArlS-like"/>
</dbReference>
<protein>
    <recommendedName>
        <fullName evidence="3">histidine kinase</fullName>
        <ecNumber evidence="3">2.7.13.3</ecNumber>
    </recommendedName>
</protein>
<dbReference type="PROSITE" id="PS50885">
    <property type="entry name" value="HAMP"/>
    <property type="match status" value="2"/>
</dbReference>
<evidence type="ECO:0000256" key="6">
    <source>
        <dbReference type="ARBA" id="ARBA00022679"/>
    </source>
</evidence>
<evidence type="ECO:0000256" key="7">
    <source>
        <dbReference type="ARBA" id="ARBA00022692"/>
    </source>
</evidence>
<dbReference type="PANTHER" id="PTHR45528:SF1">
    <property type="entry name" value="SENSOR HISTIDINE KINASE CPXA"/>
    <property type="match status" value="1"/>
</dbReference>
<dbReference type="Gene3D" id="3.30.565.10">
    <property type="entry name" value="Histidine kinase-like ATPase, C-terminal domain"/>
    <property type="match status" value="1"/>
</dbReference>
<dbReference type="PANTHER" id="PTHR45528">
    <property type="entry name" value="SENSOR HISTIDINE KINASE CPXA"/>
    <property type="match status" value="1"/>
</dbReference>
<accession>A0ABQ1W9R9</accession>
<feature type="domain" description="HAMP" evidence="16">
    <location>
        <begin position="164"/>
        <end position="216"/>
    </location>
</feature>
<feature type="domain" description="HAMP" evidence="16">
    <location>
        <begin position="217"/>
        <end position="263"/>
    </location>
</feature>
<keyword evidence="18" id="KW-1185">Reference proteome</keyword>
<dbReference type="RefSeq" id="WP_229717256.1">
    <property type="nucleotide sequence ID" value="NZ_BMIW01000086.1"/>
</dbReference>
<dbReference type="PROSITE" id="PS50109">
    <property type="entry name" value="HIS_KIN"/>
    <property type="match status" value="1"/>
</dbReference>
<keyword evidence="6" id="KW-0808">Transferase</keyword>
<dbReference type="Pfam" id="PF02518">
    <property type="entry name" value="HATPase_c"/>
    <property type="match status" value="1"/>
</dbReference>
<dbReference type="Pfam" id="PF00512">
    <property type="entry name" value="HisKA"/>
    <property type="match status" value="1"/>
</dbReference>